<reference evidence="2" key="1">
    <citation type="submission" date="2020-10" db="EMBL/GenBank/DDBJ databases">
        <authorList>
            <person name="Han B."/>
            <person name="Lu T."/>
            <person name="Zhao Q."/>
            <person name="Huang X."/>
            <person name="Zhao Y."/>
        </authorList>
    </citation>
    <scope>NUCLEOTIDE SEQUENCE</scope>
</reference>
<keyword evidence="3" id="KW-1185">Reference proteome</keyword>
<sequence>MEEVDMTRRRPGDDVGHGGWCLRRLRLLPRSNPNRSPAASACNGRQAGYPQWHGQKGEKWRPTIPAAVLLGIADRPRKRSSSRSLESKFSPRPCKKINFAGGTLASGANPSLQLPRLGPKLWQCSDGAVNATEARVSLGDEAKLARRPEAGRVTEFEAQHVSWATELMHDLPQCHGHFIELLQCVSMPPSRLSSTSPSVVHPEAPQAFGSKEHLPFQDPRRGRLDLLPLIRIADAQVPAPAPTSGGWPGPQLQSVQAGRQPHIPLGAPGKDEASRLASHPSKPRGD</sequence>
<gene>
    <name evidence="2" type="ORF">NCGR_LOCUS32710</name>
</gene>
<name>A0A811PQZ3_9POAL</name>
<feature type="region of interest" description="Disordered" evidence="1">
    <location>
        <begin position="238"/>
        <end position="286"/>
    </location>
</feature>
<evidence type="ECO:0000256" key="1">
    <source>
        <dbReference type="SAM" id="MobiDB-lite"/>
    </source>
</evidence>
<organism evidence="2 3">
    <name type="scientific">Miscanthus lutarioriparius</name>
    <dbReference type="NCBI Taxonomy" id="422564"/>
    <lineage>
        <taxon>Eukaryota</taxon>
        <taxon>Viridiplantae</taxon>
        <taxon>Streptophyta</taxon>
        <taxon>Embryophyta</taxon>
        <taxon>Tracheophyta</taxon>
        <taxon>Spermatophyta</taxon>
        <taxon>Magnoliopsida</taxon>
        <taxon>Liliopsida</taxon>
        <taxon>Poales</taxon>
        <taxon>Poaceae</taxon>
        <taxon>PACMAD clade</taxon>
        <taxon>Panicoideae</taxon>
        <taxon>Andropogonodae</taxon>
        <taxon>Andropogoneae</taxon>
        <taxon>Saccharinae</taxon>
        <taxon>Miscanthus</taxon>
    </lineage>
</organism>
<comment type="caution">
    <text evidence="2">The sequence shown here is derived from an EMBL/GenBank/DDBJ whole genome shotgun (WGS) entry which is preliminary data.</text>
</comment>
<evidence type="ECO:0000313" key="2">
    <source>
        <dbReference type="EMBL" id="CAD6248826.1"/>
    </source>
</evidence>
<proteinExistence type="predicted"/>
<dbReference type="AlphaFoldDB" id="A0A811PQZ3"/>
<dbReference type="Proteomes" id="UP000604825">
    <property type="component" value="Unassembled WGS sequence"/>
</dbReference>
<feature type="region of interest" description="Disordered" evidence="1">
    <location>
        <begin position="32"/>
        <end position="58"/>
    </location>
</feature>
<protein>
    <submittedName>
        <fullName evidence="2">Uncharacterized protein</fullName>
    </submittedName>
</protein>
<dbReference type="EMBL" id="CAJGYO010000008">
    <property type="protein sequence ID" value="CAD6248826.1"/>
    <property type="molecule type" value="Genomic_DNA"/>
</dbReference>
<accession>A0A811PQZ3</accession>
<evidence type="ECO:0000313" key="3">
    <source>
        <dbReference type="Proteomes" id="UP000604825"/>
    </source>
</evidence>